<keyword evidence="15" id="KW-1185">Reference proteome</keyword>
<feature type="transmembrane region" description="Helical" evidence="12">
    <location>
        <begin position="75"/>
        <end position="95"/>
    </location>
</feature>
<feature type="transmembrane region" description="Helical" evidence="12">
    <location>
        <begin position="30"/>
        <end position="54"/>
    </location>
</feature>
<evidence type="ECO:0000256" key="12">
    <source>
        <dbReference type="RuleBase" id="RU363032"/>
    </source>
</evidence>
<proteinExistence type="inferred from homology"/>
<evidence type="ECO:0000313" key="15">
    <source>
        <dbReference type="Proteomes" id="UP000325797"/>
    </source>
</evidence>
<dbReference type="InterPro" id="IPR000515">
    <property type="entry name" value="MetI-like"/>
</dbReference>
<sequence>MTTILGQFNLDIPFFLTYLFDPPGIVWRGLWVTIYVAVIAQILGVIVGLGVALARMSGSAVLRSWAGLYIWAWRGTPLLVQLLIVYTGVAAAGIYRYPDLPLGPFTLSGPMQAALFTLALNEGAYMAEIFRAAIQSIDRGQLDAAKAIGMRKGTALWFIILPQAARVVLPPLGNEFTSMIKGTSLLSVIGVRELFGTMQNLNAATFRTFELFFVAAIWYLILTSLMSIVQRRLEARLSRHELPAERRFKETFRSRKLVTTQR</sequence>
<dbReference type="InterPro" id="IPR035906">
    <property type="entry name" value="MetI-like_sf"/>
</dbReference>
<dbReference type="SUPFAM" id="SSF161098">
    <property type="entry name" value="MetI-like"/>
    <property type="match status" value="1"/>
</dbReference>
<dbReference type="EMBL" id="CP042582">
    <property type="protein sequence ID" value="QEX20774.1"/>
    <property type="molecule type" value="Genomic_DNA"/>
</dbReference>
<reference evidence="14 15" key="1">
    <citation type="submission" date="2019-08" db="EMBL/GenBank/DDBJ databases">
        <title>Hyperibacter terrae gen. nov., sp. nov. and Hyperibacter viscosus sp. nov., two new members in the family Rhodospirillaceae isolated from the rhizosphere of Hypericum perforatum.</title>
        <authorList>
            <person name="Noviana Z."/>
        </authorList>
    </citation>
    <scope>NUCLEOTIDE SEQUENCE [LARGE SCALE GENOMIC DNA]</scope>
    <source>
        <strain evidence="14 15">R5959</strain>
    </source>
</reference>
<feature type="transmembrane region" description="Helical" evidence="12">
    <location>
        <begin position="115"/>
        <end position="134"/>
    </location>
</feature>
<feature type="transmembrane region" description="Helical" evidence="12">
    <location>
        <begin position="211"/>
        <end position="229"/>
    </location>
</feature>
<evidence type="ECO:0000256" key="3">
    <source>
        <dbReference type="ARBA" id="ARBA00022448"/>
    </source>
</evidence>
<keyword evidence="8 12" id="KW-0472">Membrane</keyword>
<evidence type="ECO:0000256" key="5">
    <source>
        <dbReference type="ARBA" id="ARBA00022692"/>
    </source>
</evidence>
<evidence type="ECO:0000313" key="14">
    <source>
        <dbReference type="EMBL" id="QEX20774.1"/>
    </source>
</evidence>
<dbReference type="FunFam" id="1.10.3720.10:FF:000006">
    <property type="entry name" value="Glutamate/aspartate ABC transporter, permease protein GltK"/>
    <property type="match status" value="1"/>
</dbReference>
<dbReference type="InterPro" id="IPR043429">
    <property type="entry name" value="ArtM/GltK/GlnP/TcyL/YhdX-like"/>
</dbReference>
<comment type="subcellular location">
    <subcellularLocation>
        <location evidence="1">Cell inner membrane</location>
        <topology evidence="1">Multi-pass membrane protein</topology>
    </subcellularLocation>
    <subcellularLocation>
        <location evidence="12">Cell membrane</location>
        <topology evidence="12">Multi-pass membrane protein</topology>
    </subcellularLocation>
</comment>
<evidence type="ECO:0000256" key="10">
    <source>
        <dbReference type="ARBA" id="ARBA00062718"/>
    </source>
</evidence>
<evidence type="ECO:0000256" key="6">
    <source>
        <dbReference type="ARBA" id="ARBA00022970"/>
    </source>
</evidence>
<dbReference type="PANTHER" id="PTHR30614:SF0">
    <property type="entry name" value="L-CYSTINE TRANSPORT SYSTEM PERMEASE PROTEIN TCYL"/>
    <property type="match status" value="1"/>
</dbReference>
<feature type="transmembrane region" description="Helical" evidence="12">
    <location>
        <begin position="155"/>
        <end position="173"/>
    </location>
</feature>
<keyword evidence="5 12" id="KW-0812">Transmembrane</keyword>
<name>A0A5J6MUE2_9PROT</name>
<gene>
    <name evidence="14" type="ORF">FRZ61_06930</name>
</gene>
<dbReference type="GO" id="GO:0006865">
    <property type="term" value="P:amino acid transport"/>
    <property type="evidence" value="ECO:0007669"/>
    <property type="project" value="UniProtKB-KW"/>
</dbReference>
<dbReference type="NCBIfam" id="TIGR01726">
    <property type="entry name" value="HEQRo_perm_3TM"/>
    <property type="match status" value="1"/>
</dbReference>
<dbReference type="RefSeq" id="WP_151114993.1">
    <property type="nucleotide sequence ID" value="NZ_CP042582.1"/>
</dbReference>
<keyword evidence="6" id="KW-0029">Amino-acid transport</keyword>
<dbReference type="OrthoDB" id="9814550at2"/>
<evidence type="ECO:0000256" key="9">
    <source>
        <dbReference type="ARBA" id="ARBA00060298"/>
    </source>
</evidence>
<comment type="similarity">
    <text evidence="2">Belongs to the binding-protein-dependent transport system permease family. HisMQ subfamily.</text>
</comment>
<comment type="subunit">
    <text evidence="10">The complex is composed of two ATP-binding proteins (GltL), two transmembrane proteins (GltJ and GltK) and a solute-binding protein (GltI).</text>
</comment>
<dbReference type="PROSITE" id="PS50928">
    <property type="entry name" value="ABC_TM1"/>
    <property type="match status" value="1"/>
</dbReference>
<protein>
    <recommendedName>
        <fullName evidence="11">Glutamate/aspartate import permease protein GltK</fullName>
    </recommendedName>
</protein>
<evidence type="ECO:0000256" key="11">
    <source>
        <dbReference type="ARBA" id="ARBA00073645"/>
    </source>
</evidence>
<evidence type="ECO:0000256" key="7">
    <source>
        <dbReference type="ARBA" id="ARBA00022989"/>
    </source>
</evidence>
<keyword evidence="7 12" id="KW-1133">Transmembrane helix</keyword>
<dbReference type="Pfam" id="PF00528">
    <property type="entry name" value="BPD_transp_1"/>
    <property type="match status" value="1"/>
</dbReference>
<accession>A0A5J6MUE2</accession>
<dbReference type="CDD" id="cd06261">
    <property type="entry name" value="TM_PBP2"/>
    <property type="match status" value="1"/>
</dbReference>
<dbReference type="GO" id="GO:0022857">
    <property type="term" value="F:transmembrane transporter activity"/>
    <property type="evidence" value="ECO:0007669"/>
    <property type="project" value="InterPro"/>
</dbReference>
<evidence type="ECO:0000256" key="1">
    <source>
        <dbReference type="ARBA" id="ARBA00004429"/>
    </source>
</evidence>
<keyword evidence="3 12" id="KW-0813">Transport</keyword>
<dbReference type="InterPro" id="IPR010065">
    <property type="entry name" value="AA_ABC_transptr_permease_3TM"/>
</dbReference>
<keyword evidence="4" id="KW-1003">Cell membrane</keyword>
<evidence type="ECO:0000259" key="13">
    <source>
        <dbReference type="PROSITE" id="PS50928"/>
    </source>
</evidence>
<evidence type="ECO:0000256" key="8">
    <source>
        <dbReference type="ARBA" id="ARBA00023136"/>
    </source>
</evidence>
<dbReference type="AlphaFoldDB" id="A0A5J6MUE2"/>
<dbReference type="GO" id="GO:0043190">
    <property type="term" value="C:ATP-binding cassette (ABC) transporter complex"/>
    <property type="evidence" value="ECO:0007669"/>
    <property type="project" value="InterPro"/>
</dbReference>
<dbReference type="Proteomes" id="UP000325797">
    <property type="component" value="Chromosome"/>
</dbReference>
<dbReference type="Gene3D" id="1.10.3720.10">
    <property type="entry name" value="MetI-like"/>
    <property type="match status" value="1"/>
</dbReference>
<dbReference type="KEGG" id="hadh:FRZ61_06930"/>
<organism evidence="14 15">
    <name type="scientific">Hypericibacter adhaerens</name>
    <dbReference type="NCBI Taxonomy" id="2602016"/>
    <lineage>
        <taxon>Bacteria</taxon>
        <taxon>Pseudomonadati</taxon>
        <taxon>Pseudomonadota</taxon>
        <taxon>Alphaproteobacteria</taxon>
        <taxon>Rhodospirillales</taxon>
        <taxon>Dongiaceae</taxon>
        <taxon>Hypericibacter</taxon>
    </lineage>
</organism>
<comment type="function">
    <text evidence="9">Part of the ABC transporter complex GltIJKL involved in glutamate and aspartate uptake. Probably responsible for the translocation of the substrate across the membrane.</text>
</comment>
<feature type="domain" description="ABC transmembrane type-1" evidence="13">
    <location>
        <begin position="30"/>
        <end position="230"/>
    </location>
</feature>
<evidence type="ECO:0000256" key="2">
    <source>
        <dbReference type="ARBA" id="ARBA00010072"/>
    </source>
</evidence>
<evidence type="ECO:0000256" key="4">
    <source>
        <dbReference type="ARBA" id="ARBA00022475"/>
    </source>
</evidence>
<dbReference type="PANTHER" id="PTHR30614">
    <property type="entry name" value="MEMBRANE COMPONENT OF AMINO ACID ABC TRANSPORTER"/>
    <property type="match status" value="1"/>
</dbReference>